<organism evidence="1 2">
    <name type="scientific">Candidatus Gottesmanbacteria bacterium RBG_13_45_10</name>
    <dbReference type="NCBI Taxonomy" id="1798370"/>
    <lineage>
        <taxon>Bacteria</taxon>
        <taxon>Candidatus Gottesmaniibacteriota</taxon>
    </lineage>
</organism>
<sequence length="89" mass="9942">MTNIQSTAVIRDRGQLTIPERIREVLGWSAPNSVVSLTTTSRSELIIRPFEGKDEIDWSAIWLSIGLSRSYVGKKGNLAGFIVSDRENH</sequence>
<evidence type="ECO:0000313" key="1">
    <source>
        <dbReference type="EMBL" id="OGG11955.1"/>
    </source>
</evidence>
<gene>
    <name evidence="1" type="ORF">A2Z00_04060</name>
</gene>
<dbReference type="Proteomes" id="UP000177268">
    <property type="component" value="Unassembled WGS sequence"/>
</dbReference>
<dbReference type="SUPFAM" id="SSF89447">
    <property type="entry name" value="AbrB/MazE/MraZ-like"/>
    <property type="match status" value="1"/>
</dbReference>
<dbReference type="STRING" id="1798370.A2Z00_04060"/>
<name>A0A1F5ZHZ0_9BACT</name>
<comment type="caution">
    <text evidence="1">The sequence shown here is derived from an EMBL/GenBank/DDBJ whole genome shotgun (WGS) entry which is preliminary data.</text>
</comment>
<proteinExistence type="predicted"/>
<dbReference type="InterPro" id="IPR037914">
    <property type="entry name" value="SpoVT-AbrB_sf"/>
</dbReference>
<reference evidence="1 2" key="1">
    <citation type="journal article" date="2016" name="Nat. Commun.">
        <title>Thousands of microbial genomes shed light on interconnected biogeochemical processes in an aquifer system.</title>
        <authorList>
            <person name="Anantharaman K."/>
            <person name="Brown C.T."/>
            <person name="Hug L.A."/>
            <person name="Sharon I."/>
            <person name="Castelle C.J."/>
            <person name="Probst A.J."/>
            <person name="Thomas B.C."/>
            <person name="Singh A."/>
            <person name="Wilkins M.J."/>
            <person name="Karaoz U."/>
            <person name="Brodie E.L."/>
            <person name="Williams K.H."/>
            <person name="Hubbard S.S."/>
            <person name="Banfield J.F."/>
        </authorList>
    </citation>
    <scope>NUCLEOTIDE SEQUENCE [LARGE SCALE GENOMIC DNA]</scope>
</reference>
<accession>A0A1F5ZHZ0</accession>
<dbReference type="AlphaFoldDB" id="A0A1F5ZHZ0"/>
<protein>
    <recommendedName>
        <fullName evidence="3">SpoVT-AbrB domain-containing protein</fullName>
    </recommendedName>
</protein>
<dbReference type="EMBL" id="MFIZ01000009">
    <property type="protein sequence ID" value="OGG11955.1"/>
    <property type="molecule type" value="Genomic_DNA"/>
</dbReference>
<evidence type="ECO:0000313" key="2">
    <source>
        <dbReference type="Proteomes" id="UP000177268"/>
    </source>
</evidence>
<evidence type="ECO:0008006" key="3">
    <source>
        <dbReference type="Google" id="ProtNLM"/>
    </source>
</evidence>